<feature type="compositionally biased region" description="Basic and acidic residues" evidence="1">
    <location>
        <begin position="954"/>
        <end position="976"/>
    </location>
</feature>
<comment type="caution">
    <text evidence="2">The sequence shown here is derived from an EMBL/GenBank/DDBJ whole genome shotgun (WGS) entry which is preliminary data.</text>
</comment>
<sequence length="1003" mass="110597">MESIRHGHICQPAFNCSEDRDCAEPKGKALNFTVHKAMERKLPRALTASSRVLAHGIPTYPFSMTINCESAKDLKELSIKYCLQNKDSLRLKSTTEVDDERKRKRPFILCFLKLKNLYTLKHKRFECVAGKVYQYEYLLSFSSIPGKDASPKPMFQDGDLLTLHPALGVGQQQPQPDGHEGAQAPQGVVGGGLNELFGLVLLLVEHVLVLHREVVAVAAGHRVAEGLPLQRQLPGSDVHDLHVLRAVHRMFGGQEFVEYYHRHPYEAFTTPVSGPESSSESLANRYQQSMHVDLHKDSILHDKDIKDKMQNCGAGDHTQTTLATRIKPTQKEETEAALERNAGCLHWEQGKHLAKEGLAGMQGGKMTGVVLAAQAQPALDQASTLDTSGGDGVSTVTQVVKPSVAFKTPLGHRLGILQPILNNNTLEQAEKALLAVVELLKDPKVAASLQKLSGKQSAEACVLKGNKSKGLKTQSEKPSKAPHKEDFCSNTQRDQLVCCMRPFEHYRRIASAFFTAVSVYHGECPSWRSTMFSCHGVPIGWHHSSWKLEVTTEPPTTGGMTVHTGQKYTAMSAKTMIQKLSRAMQEVVLTWSLTPLLDGITIASSQELKRGQYRPTDVKIKNKAAVASISECSSEEKYRNPKAESYKVTGQNVSFPTKSLISGTEQSFNKYRTNKSADEAWQREKPSQDKYYIILFKYKDEEDKEGRTAADTIVAAVTVPAFSPEPSWKRTDASCHMQQLLNQDDGAVSNDGVGIRLDPQINCSDGQCKNSMKTSNPTTRVIRQETKDQGEPMKLEGALSINGPSDAASQASYDLHSEHLSAWGILGSGSTNDEIICSFTPRMYSRLTPNYRRSVQKADVGTSGSLKANSKTKVLSLLPDKQHKICIPDSFSRKSWSGKLNYPNQKRREAGKVTAVTGSTQIVKNKQRAQGYKEGDTREKVISTTAAFISNHVGPDKENTTEVSRQEKDEREKAQEGGDTGVQPTCHPSVADVTVLRGLMGSY</sequence>
<protein>
    <submittedName>
        <fullName evidence="2">Uncharacterized protein</fullName>
    </submittedName>
</protein>
<dbReference type="Proteomes" id="UP000308365">
    <property type="component" value="Unassembled WGS sequence"/>
</dbReference>
<accession>A0A4U1EG08</accession>
<dbReference type="EMBL" id="RWIC01001675">
    <property type="protein sequence ID" value="TKC34913.1"/>
    <property type="molecule type" value="Genomic_DNA"/>
</dbReference>
<organism evidence="2 3">
    <name type="scientific">Monodon monoceros</name>
    <name type="common">Narwhal</name>
    <name type="synonym">Ceratodon monodon</name>
    <dbReference type="NCBI Taxonomy" id="40151"/>
    <lineage>
        <taxon>Eukaryota</taxon>
        <taxon>Metazoa</taxon>
        <taxon>Chordata</taxon>
        <taxon>Craniata</taxon>
        <taxon>Vertebrata</taxon>
        <taxon>Euteleostomi</taxon>
        <taxon>Mammalia</taxon>
        <taxon>Eutheria</taxon>
        <taxon>Laurasiatheria</taxon>
        <taxon>Artiodactyla</taxon>
        <taxon>Whippomorpha</taxon>
        <taxon>Cetacea</taxon>
        <taxon>Odontoceti</taxon>
        <taxon>Monodontidae</taxon>
        <taxon>Monodon</taxon>
    </lineage>
</organism>
<feature type="region of interest" description="Disordered" evidence="1">
    <location>
        <begin position="950"/>
        <end position="988"/>
    </location>
</feature>
<evidence type="ECO:0000256" key="1">
    <source>
        <dbReference type="SAM" id="MobiDB-lite"/>
    </source>
</evidence>
<reference evidence="3" key="1">
    <citation type="journal article" date="2019" name="IScience">
        <title>Narwhal Genome Reveals Long-Term Low Genetic Diversity despite Current Large Abundance Size.</title>
        <authorList>
            <person name="Westbury M.V."/>
            <person name="Petersen B."/>
            <person name="Garde E."/>
            <person name="Heide-Jorgensen M.P."/>
            <person name="Lorenzen E.D."/>
        </authorList>
    </citation>
    <scope>NUCLEOTIDE SEQUENCE [LARGE SCALE GENOMIC DNA]</scope>
</reference>
<dbReference type="AlphaFoldDB" id="A0A4U1EG08"/>
<proteinExistence type="predicted"/>
<name>A0A4U1EG08_MONMO</name>
<evidence type="ECO:0000313" key="2">
    <source>
        <dbReference type="EMBL" id="TKC34913.1"/>
    </source>
</evidence>
<evidence type="ECO:0000313" key="3">
    <source>
        <dbReference type="Proteomes" id="UP000308365"/>
    </source>
</evidence>
<gene>
    <name evidence="2" type="ORF">EI555_002841</name>
</gene>